<reference evidence="2 3" key="1">
    <citation type="submission" date="2019-06" db="EMBL/GenBank/DDBJ databases">
        <title>Draft genomes of female and male turbot (Scophthalmus maximus).</title>
        <authorList>
            <person name="Xu H."/>
            <person name="Xu X.-W."/>
            <person name="Shao C."/>
            <person name="Chen S."/>
        </authorList>
    </citation>
    <scope>NUCLEOTIDE SEQUENCE [LARGE SCALE GENOMIC DNA]</scope>
    <source>
        <strain evidence="2">Ysfricsl-2016a</strain>
        <tissue evidence="2">Blood</tissue>
    </source>
</reference>
<feature type="compositionally biased region" description="Basic residues" evidence="1">
    <location>
        <begin position="229"/>
        <end position="242"/>
    </location>
</feature>
<evidence type="ECO:0000313" key="3">
    <source>
        <dbReference type="Proteomes" id="UP000438429"/>
    </source>
</evidence>
<organism evidence="2 3">
    <name type="scientific">Scophthalmus maximus</name>
    <name type="common">Turbot</name>
    <name type="synonym">Psetta maxima</name>
    <dbReference type="NCBI Taxonomy" id="52904"/>
    <lineage>
        <taxon>Eukaryota</taxon>
        <taxon>Metazoa</taxon>
        <taxon>Chordata</taxon>
        <taxon>Craniata</taxon>
        <taxon>Vertebrata</taxon>
        <taxon>Euteleostomi</taxon>
        <taxon>Actinopterygii</taxon>
        <taxon>Neopterygii</taxon>
        <taxon>Teleostei</taxon>
        <taxon>Neoteleostei</taxon>
        <taxon>Acanthomorphata</taxon>
        <taxon>Carangaria</taxon>
        <taxon>Pleuronectiformes</taxon>
        <taxon>Pleuronectoidei</taxon>
        <taxon>Scophthalmidae</taxon>
        <taxon>Scophthalmus</taxon>
    </lineage>
</organism>
<name>A0A6A4RQ40_SCOMX</name>
<dbReference type="AlphaFoldDB" id="A0A6A4RQ40"/>
<accession>A0A6A4RQ40</accession>
<feature type="region of interest" description="Disordered" evidence="1">
    <location>
        <begin position="175"/>
        <end position="197"/>
    </location>
</feature>
<protein>
    <submittedName>
        <fullName evidence="2">Uncharacterized protein</fullName>
    </submittedName>
</protein>
<sequence>MKMWVFPDGKYASSSHFSDGRFVAIGAPFSGGQTPSSTTEVATQTEGVGWYYEGTGEGLIEVGWPSGTPTESRENEQSSGSSMSLLVEEEVQATLKAIEDHCKEEGLLKPESEPENSLAEALLTLETDLDNSLKEIPMEDTQDAVGAEEFTTPAAEGTPYLEEPLILDQWELISEPTPGPKEIPGGETPPESERVPEEDVLILSVEREDDLLEELPSPTREVRWSPTLIRRKSPSPERRRRFPSSIIRRSPTPIMRRSPTRMIQMTPPQDRWRPRPQEGGVKRKLRSRSRHEYRAHAWYGQR</sequence>
<feature type="region of interest" description="Disordered" evidence="1">
    <location>
        <begin position="226"/>
        <end position="290"/>
    </location>
</feature>
<evidence type="ECO:0000313" key="2">
    <source>
        <dbReference type="EMBL" id="KAF0022188.1"/>
    </source>
</evidence>
<comment type="caution">
    <text evidence="2">The sequence shown here is derived from an EMBL/GenBank/DDBJ whole genome shotgun (WGS) entry which is preliminary data.</text>
</comment>
<dbReference type="EMBL" id="VEVO01000050">
    <property type="protein sequence ID" value="KAF0022188.1"/>
    <property type="molecule type" value="Genomic_DNA"/>
</dbReference>
<evidence type="ECO:0000256" key="1">
    <source>
        <dbReference type="SAM" id="MobiDB-lite"/>
    </source>
</evidence>
<feature type="region of interest" description="Disordered" evidence="1">
    <location>
        <begin position="63"/>
        <end position="83"/>
    </location>
</feature>
<dbReference type="Proteomes" id="UP000438429">
    <property type="component" value="Unassembled WGS sequence"/>
</dbReference>
<gene>
    <name evidence="2" type="ORF">F2P81_025559</name>
</gene>
<feature type="compositionally biased region" description="Low complexity" evidence="1">
    <location>
        <begin position="243"/>
        <end position="261"/>
    </location>
</feature>
<proteinExistence type="predicted"/>